<organism evidence="3 4">
    <name type="scientific">Peptoniphilus porci</name>
    <dbReference type="NCBI Taxonomy" id="2652280"/>
    <lineage>
        <taxon>Bacteria</taxon>
        <taxon>Bacillati</taxon>
        <taxon>Bacillota</taxon>
        <taxon>Tissierellia</taxon>
        <taxon>Tissierellales</taxon>
        <taxon>Peptoniphilaceae</taxon>
        <taxon>Peptoniphilus</taxon>
    </lineage>
</organism>
<feature type="region of interest" description="Disordered" evidence="1">
    <location>
        <begin position="492"/>
        <end position="524"/>
    </location>
</feature>
<feature type="compositionally biased region" description="Basic and acidic residues" evidence="1">
    <location>
        <begin position="244"/>
        <end position="268"/>
    </location>
</feature>
<feature type="region of interest" description="Disordered" evidence="1">
    <location>
        <begin position="230"/>
        <end position="276"/>
    </location>
</feature>
<evidence type="ECO:0000259" key="2">
    <source>
        <dbReference type="PROSITE" id="PS51272"/>
    </source>
</evidence>
<gene>
    <name evidence="3" type="ORF">BIV18_04495</name>
</gene>
<dbReference type="InterPro" id="IPR001119">
    <property type="entry name" value="SLH_dom"/>
</dbReference>
<sequence>MKRKLIVLMMAMLMMIGTVPLEVFAKEELTNKQKVDKLVSAKIVEGDERGNLNLGDPIKRSEITKILIYSLGYKDEAAKFQSEKSKYSDVNSNHWAKGVIQAASKIKMPNGQYLIEGYPDGTFKPENNITYAELIKILVVASKRDLSDQMIKNAKWPDSYINWAKEEKIIGNDVGLEIKDFNQAATRENAFVALYNCKELLNKQDQEIKKESDVSKKTLGKRASSFSIISSSGSRDYNSGSSSKDSKIKKPDPKPIPVEPKEDRDKIQKSISPRLDQTGKYEKGKSALLGTGIKGLDGLRIDIDQKFGDVKAIKEALSNPKVGRGQIFEKWQSVKTGEQYTIEELLGTKLTKDMVYECPYGFHYVELKPITKADPNYKDQDLEGKASVHVYSYSRLGCKHFAIKEKALQKDFKIGKKYGELNSEVLTELEKLSKVEGHKNFYIGRYPSEGNMDIEVKTLAELKAMESTEDHRYGGGYTDIYIYAYDNTLKKPEKKDPTGTDKKDPTGTDKKDPTGTDKKDPTEISTEIKSKFEKGKPAFNGAGLDGLRLDLGDKFDSREDVKTALKNPKPAPGYKFVKWKLKETGREYTIDEILQLTLTSNMIQDCPTGFKYINIEMVTEKDQNYVAPELETDKLSNEVSVNIWRTTRAGCSHYDSGEIYVQDKFIIGKPYSQLDQKTLAVMDKLSKQYRHHSIYIARAKGPNGEYRDIRFESLGNGPANLKELLAMTSSNEHRYGAGNPNIYIYFYDNPYNANLDNKGDPVAPVIPPEIADGEKFNIEIDGKGIMFTIQADYETNYIQGKFDYQAGSKILIKFGSNMTAFGKKVDGWKVVNADGRDIKVEYPEGDLPYFIMPKSDVTISPILIDENSTPEPQPQPEPEPQPEPAPQPEPQPEPAPQPEPQPEPGEDVELGETVYIYGGIDPNINKNLEIRINQKFSDVDKVKNAILNFEAGEGMEVAAWQIEKTGKTYTTEELLNLKVTKDMVVLDNYDDYVMNLNPQIKAKGQKADKATLEAKVKSAKSLDLSGYTSDSANRLVETIKRAEKILKLEKPAITEIGVELFNLEQFEKSLVSKDNKHTIRFTSTEMNPYTYCLYGSDDYIGKWKDASYEINDDKKSNVEYSGGPAGEYRTAHYKEMSFMRGTTLDVSPESSIYIRVALNTGDGKTLKQILVNNEPIVFEGEKDPITGIAGYETKPIKIKIDKDTTIKTIFVDEQEEEVKQSVPMKVFIFSVDQENVQDEFMTDQPLSNLNENMKETLTKLANKPGFKYFYIHREPISSATRNDTIIGNLEKLLAYSLKESDEYDEDQYKGQVYIYASIDPNYVDENDPEEPELVDEKAIDAEVRIYDWNIVKKEQTYHLTQENFKTGQKYALLNQNMLDKLKELSETPGFRYFYIAREKTNETQKHNDVLFNKTANSYQELLDYVSRESDQYNETNFKAHIFIYAGIGNPGEGSSKPVDENSNSESKTYKIETKGSITFGKNEWLDEGISGSKIYVEAVNFGKTKYKLKITAKGKTVEVKTDGQGKTYFIMPASDVLIEAVKVVN</sequence>
<feature type="region of interest" description="Disordered" evidence="1">
    <location>
        <begin position="864"/>
        <end position="907"/>
    </location>
</feature>
<dbReference type="Pfam" id="PF00395">
    <property type="entry name" value="SLH"/>
    <property type="match status" value="1"/>
</dbReference>
<feature type="compositionally biased region" description="Pro residues" evidence="1">
    <location>
        <begin position="871"/>
        <end position="903"/>
    </location>
</feature>
<evidence type="ECO:0000313" key="4">
    <source>
        <dbReference type="Proteomes" id="UP000187166"/>
    </source>
</evidence>
<proteinExistence type="predicted"/>
<reference evidence="3 4" key="1">
    <citation type="journal article" date="2016" name="Appl. Environ. Microbiol.">
        <title>Function and Phylogeny of Bacterial Butyryl Coenzyme A:Acetate Transferases and Their Diversity in the Proximal Colon of Swine.</title>
        <authorList>
            <person name="Trachsel J."/>
            <person name="Bayles D.O."/>
            <person name="Looft T."/>
            <person name="Levine U.Y."/>
            <person name="Allen H.K."/>
        </authorList>
    </citation>
    <scope>NUCLEOTIDE SEQUENCE [LARGE SCALE GENOMIC DNA]</scope>
    <source>
        <strain evidence="3 4">35-6-1</strain>
    </source>
</reference>
<feature type="compositionally biased region" description="Low complexity" evidence="1">
    <location>
        <begin position="230"/>
        <end position="243"/>
    </location>
</feature>
<comment type="caution">
    <text evidence="3">The sequence shown here is derived from an EMBL/GenBank/DDBJ whole genome shotgun (WGS) entry which is preliminary data.</text>
</comment>
<accession>A0A1U7LZI1</accession>
<dbReference type="PROSITE" id="PS51272">
    <property type="entry name" value="SLH"/>
    <property type="match status" value="1"/>
</dbReference>
<keyword evidence="4" id="KW-1185">Reference proteome</keyword>
<protein>
    <recommendedName>
        <fullName evidence="2">SLH domain-containing protein</fullName>
    </recommendedName>
</protein>
<name>A0A1U7LZI1_9FIRM</name>
<feature type="domain" description="SLH" evidence="2">
    <location>
        <begin position="83"/>
        <end position="152"/>
    </location>
</feature>
<dbReference type="Proteomes" id="UP000187166">
    <property type="component" value="Unassembled WGS sequence"/>
</dbReference>
<dbReference type="EMBL" id="MJIH01000001">
    <property type="protein sequence ID" value="OLR64831.1"/>
    <property type="molecule type" value="Genomic_DNA"/>
</dbReference>
<dbReference type="STRING" id="1465756.BIV18_04495"/>
<evidence type="ECO:0000313" key="3">
    <source>
        <dbReference type="EMBL" id="OLR64831.1"/>
    </source>
</evidence>
<evidence type="ECO:0000256" key="1">
    <source>
        <dbReference type="SAM" id="MobiDB-lite"/>
    </source>
</evidence>